<reference evidence="2 3" key="1">
    <citation type="submission" date="2020-04" db="EMBL/GenBank/DDBJ databases">
        <title>Draft Genome Sequence of Streptomyces morookaense DSM 40503, an 8-azaguanine-producing strain.</title>
        <authorList>
            <person name="Qi J."/>
            <person name="Gao J.-M."/>
        </authorList>
    </citation>
    <scope>NUCLEOTIDE SEQUENCE [LARGE SCALE GENOMIC DNA]</scope>
    <source>
        <strain evidence="2 3">DSM 40503</strain>
    </source>
</reference>
<accession>A0A7Y7E6Q0</accession>
<gene>
    <name evidence="2" type="ORF">HG542_10720</name>
</gene>
<comment type="caution">
    <text evidence="2">The sequence shown here is derived from an EMBL/GenBank/DDBJ whole genome shotgun (WGS) entry which is preliminary data.</text>
</comment>
<feature type="transmembrane region" description="Helical" evidence="1">
    <location>
        <begin position="12"/>
        <end position="29"/>
    </location>
</feature>
<organism evidence="2 3">
    <name type="scientific">Streptomyces morookaense</name>
    <name type="common">Streptoverticillium morookaense</name>
    <dbReference type="NCBI Taxonomy" id="1970"/>
    <lineage>
        <taxon>Bacteria</taxon>
        <taxon>Bacillati</taxon>
        <taxon>Actinomycetota</taxon>
        <taxon>Actinomycetes</taxon>
        <taxon>Kitasatosporales</taxon>
        <taxon>Streptomycetaceae</taxon>
        <taxon>Streptomyces</taxon>
    </lineage>
</organism>
<evidence type="ECO:0000313" key="3">
    <source>
        <dbReference type="Proteomes" id="UP000587462"/>
    </source>
</evidence>
<keyword evidence="1" id="KW-1133">Transmembrane helix</keyword>
<dbReference type="RefSeq" id="WP_171080022.1">
    <property type="nucleotide sequence ID" value="NZ_JABBXF010000019.1"/>
</dbReference>
<protein>
    <submittedName>
        <fullName evidence="2">Uncharacterized protein</fullName>
    </submittedName>
</protein>
<keyword evidence="3" id="KW-1185">Reference proteome</keyword>
<name>A0A7Y7E6Q0_STRMO</name>
<dbReference type="EMBL" id="JABBXF010000019">
    <property type="protein sequence ID" value="NVK78135.1"/>
    <property type="molecule type" value="Genomic_DNA"/>
</dbReference>
<sequence length="54" mass="5680">MQMKRGAPLRKFIGAFTFAAIVAIGWWAPAAGDMDSGSFHEVAQAQAPGDSAWG</sequence>
<dbReference type="AlphaFoldDB" id="A0A7Y7E6Q0"/>
<proteinExistence type="predicted"/>
<keyword evidence="1" id="KW-0472">Membrane</keyword>
<dbReference type="Proteomes" id="UP000587462">
    <property type="component" value="Unassembled WGS sequence"/>
</dbReference>
<evidence type="ECO:0000256" key="1">
    <source>
        <dbReference type="SAM" id="Phobius"/>
    </source>
</evidence>
<evidence type="ECO:0000313" key="2">
    <source>
        <dbReference type="EMBL" id="NVK78135.1"/>
    </source>
</evidence>
<keyword evidence="1" id="KW-0812">Transmembrane</keyword>